<keyword evidence="2" id="KW-1185">Reference proteome</keyword>
<dbReference type="OrthoDB" id="2417337at2"/>
<dbReference type="InterPro" id="IPR010461">
    <property type="entry name" value="ComK"/>
</dbReference>
<sequence>MNKQPGNAINEYVINENTLFLEPVRYGEYTKVYEKNSEPVMIKKTPLKIIRHSCIRHLSTYDGRREASAKVLGINRKVPINVDHLKGTYLFPTISHLKPDCVWITLSHLKYLEKVDKKQTKITFMDGQWIVIPVSPLAVHNQIMMTKELYERGNAETPSIRTEKVARAQYVVGVKENVISFFYPQNRE</sequence>
<name>A0A1E7DLH4_9BACI</name>
<gene>
    <name evidence="1" type="ORF">BA724_12745</name>
</gene>
<evidence type="ECO:0008006" key="3">
    <source>
        <dbReference type="Google" id="ProtNLM"/>
    </source>
</evidence>
<protein>
    <recommendedName>
        <fullName evidence="3">Competence protein</fullName>
    </recommendedName>
</protein>
<organism evidence="1 2">
    <name type="scientific">Domibacillus iocasae</name>
    <dbReference type="NCBI Taxonomy" id="1714016"/>
    <lineage>
        <taxon>Bacteria</taxon>
        <taxon>Bacillati</taxon>
        <taxon>Bacillota</taxon>
        <taxon>Bacilli</taxon>
        <taxon>Bacillales</taxon>
        <taxon>Bacillaceae</taxon>
        <taxon>Domibacillus</taxon>
    </lineage>
</organism>
<evidence type="ECO:0000313" key="1">
    <source>
        <dbReference type="EMBL" id="OES43947.1"/>
    </source>
</evidence>
<proteinExistence type="predicted"/>
<reference evidence="1 2" key="1">
    <citation type="submission" date="2016-06" db="EMBL/GenBank/DDBJ databases">
        <title>Domibacillus iocasae genome sequencing.</title>
        <authorList>
            <person name="Verma A."/>
            <person name="Pal Y."/>
            <person name="Ojha A.K."/>
            <person name="Krishnamurthi S."/>
        </authorList>
    </citation>
    <scope>NUCLEOTIDE SEQUENCE [LARGE SCALE GENOMIC DNA]</scope>
    <source>
        <strain evidence="1 2">DSM 29979</strain>
    </source>
</reference>
<accession>A0A1E7DLH4</accession>
<dbReference type="EMBL" id="MAMP01000024">
    <property type="protein sequence ID" value="OES43947.1"/>
    <property type="molecule type" value="Genomic_DNA"/>
</dbReference>
<dbReference type="STRING" id="1714016.BA724_12745"/>
<comment type="caution">
    <text evidence="1">The sequence shown here is derived from an EMBL/GenBank/DDBJ whole genome shotgun (WGS) entry which is preliminary data.</text>
</comment>
<dbReference type="GO" id="GO:0030420">
    <property type="term" value="P:establishment of competence for transformation"/>
    <property type="evidence" value="ECO:0007669"/>
    <property type="project" value="InterPro"/>
</dbReference>
<dbReference type="RefSeq" id="WP_069939724.1">
    <property type="nucleotide sequence ID" value="NZ_MAMP01000024.1"/>
</dbReference>
<dbReference type="AlphaFoldDB" id="A0A1E7DLH4"/>
<evidence type="ECO:0000313" key="2">
    <source>
        <dbReference type="Proteomes" id="UP000095658"/>
    </source>
</evidence>
<dbReference type="Proteomes" id="UP000095658">
    <property type="component" value="Unassembled WGS sequence"/>
</dbReference>
<dbReference type="Pfam" id="PF06338">
    <property type="entry name" value="ComK"/>
    <property type="match status" value="1"/>
</dbReference>